<dbReference type="Pfam" id="PF00733">
    <property type="entry name" value="Asn_synthase"/>
    <property type="match status" value="1"/>
</dbReference>
<dbReference type="RefSeq" id="WP_099517871.1">
    <property type="nucleotide sequence ID" value="NZ_CP016808.1"/>
</dbReference>
<dbReference type="SUPFAM" id="SSF56235">
    <property type="entry name" value="N-terminal nucleophile aminohydrolases (Ntn hydrolases)"/>
    <property type="match status" value="1"/>
</dbReference>
<evidence type="ECO:0000256" key="2">
    <source>
        <dbReference type="ARBA" id="ARBA00005752"/>
    </source>
</evidence>
<keyword evidence="9" id="KW-0028">Amino-acid biosynthesis</keyword>
<keyword evidence="7 9" id="KW-0315">Glutamine amidotransferase</keyword>
<name>A0A1B2DFY5_9BACL</name>
<dbReference type="InterPro" id="IPR006426">
    <property type="entry name" value="Asn_synth_AEB"/>
</dbReference>
<dbReference type="GO" id="GO:0005829">
    <property type="term" value="C:cytosol"/>
    <property type="evidence" value="ECO:0007669"/>
    <property type="project" value="TreeGrafter"/>
</dbReference>
<comment type="similarity">
    <text evidence="2">Belongs to the asparagine synthetase family.</text>
</comment>
<evidence type="ECO:0000256" key="7">
    <source>
        <dbReference type="ARBA" id="ARBA00022962"/>
    </source>
</evidence>
<evidence type="ECO:0000313" key="13">
    <source>
        <dbReference type="EMBL" id="ANY66579.1"/>
    </source>
</evidence>
<dbReference type="CDD" id="cd00712">
    <property type="entry name" value="AsnB"/>
    <property type="match status" value="1"/>
</dbReference>
<dbReference type="InterPro" id="IPR014729">
    <property type="entry name" value="Rossmann-like_a/b/a_fold"/>
</dbReference>
<dbReference type="PANTHER" id="PTHR43284:SF1">
    <property type="entry name" value="ASPARAGINE SYNTHETASE"/>
    <property type="match status" value="1"/>
</dbReference>
<dbReference type="GO" id="GO:0006529">
    <property type="term" value="P:asparagine biosynthetic process"/>
    <property type="evidence" value="ECO:0007669"/>
    <property type="project" value="UniProtKB-KW"/>
</dbReference>
<evidence type="ECO:0000256" key="5">
    <source>
        <dbReference type="ARBA" id="ARBA00022840"/>
    </source>
</evidence>
<dbReference type="Gene3D" id="3.40.50.620">
    <property type="entry name" value="HUPs"/>
    <property type="match status" value="1"/>
</dbReference>
<reference evidence="13" key="1">
    <citation type="submission" date="2016-08" db="EMBL/GenBank/DDBJ databases">
        <title>Complete Genome Seqeunce of Paenibacillus sp. BIHB 4019 from tea rhizoplane.</title>
        <authorList>
            <person name="Thakur R."/>
            <person name="Swarnkar M.K."/>
            <person name="Gulati A."/>
        </authorList>
    </citation>
    <scope>NUCLEOTIDE SEQUENCE [LARGE SCALE GENOMIC DNA]</scope>
    <source>
        <strain evidence="13">BIHB4019</strain>
    </source>
</reference>
<accession>A0A1B2DFY5</accession>
<feature type="site" description="Important for beta-aspartyl-AMP intermediate formation" evidence="11">
    <location>
        <position position="360"/>
    </location>
</feature>
<evidence type="ECO:0000259" key="12">
    <source>
        <dbReference type="PROSITE" id="PS51278"/>
    </source>
</evidence>
<feature type="binding site" evidence="10">
    <location>
        <position position="286"/>
    </location>
    <ligand>
        <name>ATP</name>
        <dbReference type="ChEBI" id="CHEBI:30616"/>
    </ligand>
</feature>
<protein>
    <recommendedName>
        <fullName evidence="3">asparagine synthase (glutamine-hydrolyzing)</fullName>
        <ecNumber evidence="3">6.3.5.4</ecNumber>
    </recommendedName>
</protein>
<dbReference type="CDD" id="cd01991">
    <property type="entry name" value="Asn_synthase_B_C"/>
    <property type="match status" value="1"/>
</dbReference>
<dbReference type="InterPro" id="IPR033738">
    <property type="entry name" value="AsnB_N"/>
</dbReference>
<dbReference type="AlphaFoldDB" id="A0A1B2DFY5"/>
<dbReference type="Gene3D" id="3.60.20.10">
    <property type="entry name" value="Glutamine Phosphoribosylpyrophosphate, subunit 1, domain 1"/>
    <property type="match status" value="1"/>
</dbReference>
<sequence length="639" mass="73085">MCGISGIIRYGHGSDPTDREISSMMEQMGHRGPNQSGIQLMDRAALGFNRLSIVDIEDGTQPMTNENGQVWLIFNGEIYNYKELRLMLQSKGHQFRNRSDSEIIVHLYEEYGIDCVHHLRGMFSFAIWDRAEQRLFAARDHFGIKPFYYAQEEHQFLFSSELKGLLAVSGQAPHVDYASMMHYLTFQYVPQPQTMFEGIQKLEPGHFILVDREGRVTKRRYWEPAFEPEQRPIGTFIEEIRAVLRDSVKLHRQGDVPLGSFLSGGIDSSAIAALSMQEQLTKTFSVGFAGERNENEYARAAAQALGSMHYEEEITPEQFFANTQKAVWHMDEPVADPSAVALYSLSQLAGNQVTVVMSGEGADELFGGYGIYGEPRSLRPVSWLPNGMKSRLHRMVERVPLAFRGKNYLLRGFSPIEQRFYGNAKLFNEADKRQIALLSPERLASMQPSASLTSDVYYNSRHLDDLTRMQLIDMNFWLPGDILMKADKMSMAHSLELRVPFLDKEVFEVARKIPAEYKLANGTTKYVLREAMRGILPEPLLQRPKLGFPIPLRKWLHGKIGDQMLEQISVVPQWFDVSAARLMLMQHREGKGDYSRKLWALYIFAVWHSTFIGEYRYGQARTQQMQTGTNRLHANGIKI</sequence>
<evidence type="ECO:0000256" key="8">
    <source>
        <dbReference type="ARBA" id="ARBA00048741"/>
    </source>
</evidence>
<dbReference type="InterPro" id="IPR029055">
    <property type="entry name" value="Ntn_hydrolases_N"/>
</dbReference>
<evidence type="ECO:0000256" key="1">
    <source>
        <dbReference type="ARBA" id="ARBA00005187"/>
    </source>
</evidence>
<dbReference type="SUPFAM" id="SSF52402">
    <property type="entry name" value="Adenine nucleotide alpha hydrolases-like"/>
    <property type="match status" value="1"/>
</dbReference>
<comment type="pathway">
    <text evidence="1">Amino-acid biosynthesis; L-asparagine biosynthesis; L-asparagine from L-aspartate (L-Gln route): step 1/1.</text>
</comment>
<feature type="binding site" evidence="10">
    <location>
        <position position="100"/>
    </location>
    <ligand>
        <name>L-glutamine</name>
        <dbReference type="ChEBI" id="CHEBI:58359"/>
    </ligand>
</feature>
<keyword evidence="4 10" id="KW-0547">Nucleotide-binding</keyword>
<keyword evidence="5 10" id="KW-0067">ATP-binding</keyword>
<dbReference type="EMBL" id="CP016808">
    <property type="protein sequence ID" value="ANY66579.1"/>
    <property type="molecule type" value="Genomic_DNA"/>
</dbReference>
<feature type="active site" description="For GATase activity" evidence="9">
    <location>
        <position position="2"/>
    </location>
</feature>
<evidence type="ECO:0000256" key="6">
    <source>
        <dbReference type="ARBA" id="ARBA00022888"/>
    </source>
</evidence>
<dbReference type="PROSITE" id="PS51278">
    <property type="entry name" value="GATASE_TYPE_2"/>
    <property type="match status" value="1"/>
</dbReference>
<dbReference type="InterPro" id="IPR051786">
    <property type="entry name" value="ASN_synthetase/amidase"/>
</dbReference>
<gene>
    <name evidence="13" type="ORF">BBD42_09015</name>
</gene>
<evidence type="ECO:0000256" key="9">
    <source>
        <dbReference type="PIRSR" id="PIRSR001589-1"/>
    </source>
</evidence>
<feature type="domain" description="Glutamine amidotransferase type-2" evidence="12">
    <location>
        <begin position="2"/>
        <end position="213"/>
    </location>
</feature>
<dbReference type="EC" id="6.3.5.4" evidence="3"/>
<dbReference type="PIRSF" id="PIRSF001589">
    <property type="entry name" value="Asn_synthetase_glu-h"/>
    <property type="match status" value="1"/>
</dbReference>
<dbReference type="Pfam" id="PF13537">
    <property type="entry name" value="GATase_7"/>
    <property type="match status" value="1"/>
</dbReference>
<dbReference type="InterPro" id="IPR017932">
    <property type="entry name" value="GATase_2_dom"/>
</dbReference>
<dbReference type="GO" id="GO:0004066">
    <property type="term" value="F:asparagine synthase (glutamine-hydrolyzing) activity"/>
    <property type="evidence" value="ECO:0007669"/>
    <property type="project" value="UniProtKB-EC"/>
</dbReference>
<dbReference type="NCBIfam" id="TIGR01536">
    <property type="entry name" value="asn_synth_AEB"/>
    <property type="match status" value="1"/>
</dbReference>
<dbReference type="PANTHER" id="PTHR43284">
    <property type="entry name" value="ASPARAGINE SYNTHETASE (GLUTAMINE-HYDROLYZING)"/>
    <property type="match status" value="1"/>
</dbReference>
<evidence type="ECO:0000256" key="3">
    <source>
        <dbReference type="ARBA" id="ARBA00012737"/>
    </source>
</evidence>
<proteinExistence type="inferred from homology"/>
<evidence type="ECO:0000256" key="10">
    <source>
        <dbReference type="PIRSR" id="PIRSR001589-2"/>
    </source>
</evidence>
<evidence type="ECO:0000256" key="11">
    <source>
        <dbReference type="PIRSR" id="PIRSR001589-3"/>
    </source>
</evidence>
<feature type="binding site" evidence="10">
    <location>
        <begin position="358"/>
        <end position="359"/>
    </location>
    <ligand>
        <name>ATP</name>
        <dbReference type="ChEBI" id="CHEBI:30616"/>
    </ligand>
</feature>
<evidence type="ECO:0000256" key="4">
    <source>
        <dbReference type="ARBA" id="ARBA00022741"/>
    </source>
</evidence>
<dbReference type="InterPro" id="IPR001962">
    <property type="entry name" value="Asn_synthase"/>
</dbReference>
<keyword evidence="6 9" id="KW-0061">Asparagine biosynthesis</keyword>
<organism evidence="13">
    <name type="scientific">Paenibacillus sp. BIHB 4019</name>
    <dbReference type="NCBI Taxonomy" id="1870819"/>
    <lineage>
        <taxon>Bacteria</taxon>
        <taxon>Bacillati</taxon>
        <taxon>Bacillota</taxon>
        <taxon>Bacilli</taxon>
        <taxon>Bacillales</taxon>
        <taxon>Paenibacillaceae</taxon>
        <taxon>Paenibacillus</taxon>
    </lineage>
</organism>
<dbReference type="GO" id="GO:0005524">
    <property type="term" value="F:ATP binding"/>
    <property type="evidence" value="ECO:0007669"/>
    <property type="project" value="UniProtKB-KW"/>
</dbReference>
<comment type="catalytic activity">
    <reaction evidence="8">
        <text>L-aspartate + L-glutamine + ATP + H2O = L-asparagine + L-glutamate + AMP + diphosphate + H(+)</text>
        <dbReference type="Rhea" id="RHEA:12228"/>
        <dbReference type="ChEBI" id="CHEBI:15377"/>
        <dbReference type="ChEBI" id="CHEBI:15378"/>
        <dbReference type="ChEBI" id="CHEBI:29985"/>
        <dbReference type="ChEBI" id="CHEBI:29991"/>
        <dbReference type="ChEBI" id="CHEBI:30616"/>
        <dbReference type="ChEBI" id="CHEBI:33019"/>
        <dbReference type="ChEBI" id="CHEBI:58048"/>
        <dbReference type="ChEBI" id="CHEBI:58359"/>
        <dbReference type="ChEBI" id="CHEBI:456215"/>
        <dbReference type="EC" id="6.3.5.4"/>
    </reaction>
</comment>